<name>A0AAW2M0R9_SESRA</name>
<reference evidence="1" key="2">
    <citation type="journal article" date="2024" name="Plant">
        <title>Genomic evolution and insights into agronomic trait innovations of Sesamum species.</title>
        <authorList>
            <person name="Miao H."/>
            <person name="Wang L."/>
            <person name="Qu L."/>
            <person name="Liu H."/>
            <person name="Sun Y."/>
            <person name="Le M."/>
            <person name="Wang Q."/>
            <person name="Wei S."/>
            <person name="Zheng Y."/>
            <person name="Lin W."/>
            <person name="Duan Y."/>
            <person name="Cao H."/>
            <person name="Xiong S."/>
            <person name="Wang X."/>
            <person name="Wei L."/>
            <person name="Li C."/>
            <person name="Ma Q."/>
            <person name="Ju M."/>
            <person name="Zhao R."/>
            <person name="Li G."/>
            <person name="Mu C."/>
            <person name="Tian Q."/>
            <person name="Mei H."/>
            <person name="Zhang T."/>
            <person name="Gao T."/>
            <person name="Zhang H."/>
        </authorList>
    </citation>
    <scope>NUCLEOTIDE SEQUENCE</scope>
    <source>
        <strain evidence="1">G02</strain>
    </source>
</reference>
<protein>
    <submittedName>
        <fullName evidence="1">Uncharacterized protein</fullName>
    </submittedName>
</protein>
<comment type="caution">
    <text evidence="1">The sequence shown here is derived from an EMBL/GenBank/DDBJ whole genome shotgun (WGS) entry which is preliminary data.</text>
</comment>
<reference evidence="1" key="1">
    <citation type="submission" date="2020-06" db="EMBL/GenBank/DDBJ databases">
        <authorList>
            <person name="Li T."/>
            <person name="Hu X."/>
            <person name="Zhang T."/>
            <person name="Song X."/>
            <person name="Zhang H."/>
            <person name="Dai N."/>
            <person name="Sheng W."/>
            <person name="Hou X."/>
            <person name="Wei L."/>
        </authorList>
    </citation>
    <scope>NUCLEOTIDE SEQUENCE</scope>
    <source>
        <strain evidence="1">G02</strain>
        <tissue evidence="1">Leaf</tissue>
    </source>
</reference>
<gene>
    <name evidence="1" type="ORF">Sradi_5077300</name>
</gene>
<dbReference type="EMBL" id="JACGWJ010000023">
    <property type="protein sequence ID" value="KAL0325080.1"/>
    <property type="molecule type" value="Genomic_DNA"/>
</dbReference>
<proteinExistence type="predicted"/>
<evidence type="ECO:0000313" key="1">
    <source>
        <dbReference type="EMBL" id="KAL0325080.1"/>
    </source>
</evidence>
<organism evidence="1">
    <name type="scientific">Sesamum radiatum</name>
    <name type="common">Black benniseed</name>
    <dbReference type="NCBI Taxonomy" id="300843"/>
    <lineage>
        <taxon>Eukaryota</taxon>
        <taxon>Viridiplantae</taxon>
        <taxon>Streptophyta</taxon>
        <taxon>Embryophyta</taxon>
        <taxon>Tracheophyta</taxon>
        <taxon>Spermatophyta</taxon>
        <taxon>Magnoliopsida</taxon>
        <taxon>eudicotyledons</taxon>
        <taxon>Gunneridae</taxon>
        <taxon>Pentapetalae</taxon>
        <taxon>asterids</taxon>
        <taxon>lamiids</taxon>
        <taxon>Lamiales</taxon>
        <taxon>Pedaliaceae</taxon>
        <taxon>Sesamum</taxon>
    </lineage>
</organism>
<dbReference type="AlphaFoldDB" id="A0AAW2M0R9"/>
<sequence length="89" mass="10257">MPFRSIRSPKDCQGLPIERTVQCSQHARVSDRPSLSAARTAAIWVVVFRAIPLLALVFQPTKTHYTYTQFGQDMSRISFFRWCLDILVK</sequence>
<accession>A0AAW2M0R9</accession>